<organism evidence="10">
    <name type="scientific">Eiseniibacteriota bacterium</name>
    <dbReference type="NCBI Taxonomy" id="2212470"/>
    <lineage>
        <taxon>Bacteria</taxon>
        <taxon>Candidatus Eiseniibacteriota</taxon>
    </lineage>
</organism>
<dbReference type="GO" id="GO:0046872">
    <property type="term" value="F:metal ion binding"/>
    <property type="evidence" value="ECO:0007669"/>
    <property type="project" value="UniProtKB-UniRule"/>
</dbReference>
<evidence type="ECO:0000256" key="5">
    <source>
        <dbReference type="ARBA" id="ARBA00022833"/>
    </source>
</evidence>
<dbReference type="InterPro" id="IPR045090">
    <property type="entry name" value="Pept_M3A_M3B"/>
</dbReference>
<comment type="caution">
    <text evidence="10">The sequence shown here is derived from an EMBL/GenBank/DDBJ whole genome shotgun (WGS) entry which is preliminary data.</text>
</comment>
<keyword evidence="6 7" id="KW-0482">Metalloprotease</keyword>
<dbReference type="SUPFAM" id="SSF55486">
    <property type="entry name" value="Metalloproteases ('zincins'), catalytic domain"/>
    <property type="match status" value="1"/>
</dbReference>
<dbReference type="EMBL" id="DSQF01000022">
    <property type="protein sequence ID" value="HGZ44028.1"/>
    <property type="molecule type" value="Genomic_DNA"/>
</dbReference>
<evidence type="ECO:0000256" key="8">
    <source>
        <dbReference type="SAM" id="SignalP"/>
    </source>
</evidence>
<proteinExistence type="inferred from homology"/>
<name>A0A832I7G9_UNCEI</name>
<accession>A0A832I7G9</accession>
<dbReference type="Gene3D" id="3.40.390.10">
    <property type="entry name" value="Collagenase (Catalytic Domain)"/>
    <property type="match status" value="1"/>
</dbReference>
<keyword evidence="4 7" id="KW-0378">Hydrolase</keyword>
<evidence type="ECO:0000256" key="3">
    <source>
        <dbReference type="ARBA" id="ARBA00022723"/>
    </source>
</evidence>
<dbReference type="AlphaFoldDB" id="A0A832I7G9"/>
<feature type="domain" description="Peptidase M3A/M3B catalytic" evidence="9">
    <location>
        <begin position="235"/>
        <end position="669"/>
    </location>
</feature>
<keyword evidence="5 7" id="KW-0862">Zinc</keyword>
<evidence type="ECO:0000313" key="10">
    <source>
        <dbReference type="EMBL" id="HGZ44028.1"/>
    </source>
</evidence>
<dbReference type="PANTHER" id="PTHR11804:SF84">
    <property type="entry name" value="SACCHAROLYSIN"/>
    <property type="match status" value="1"/>
</dbReference>
<dbReference type="GO" id="GO:0004222">
    <property type="term" value="F:metalloendopeptidase activity"/>
    <property type="evidence" value="ECO:0007669"/>
    <property type="project" value="InterPro"/>
</dbReference>
<dbReference type="InterPro" id="IPR024079">
    <property type="entry name" value="MetalloPept_cat_dom_sf"/>
</dbReference>
<comment type="cofactor">
    <cofactor evidence="7">
        <name>Zn(2+)</name>
        <dbReference type="ChEBI" id="CHEBI:29105"/>
    </cofactor>
    <text evidence="7">Binds 1 zinc ion.</text>
</comment>
<evidence type="ECO:0000259" key="9">
    <source>
        <dbReference type="Pfam" id="PF01432"/>
    </source>
</evidence>
<reference evidence="10" key="1">
    <citation type="journal article" date="2020" name="mSystems">
        <title>Genome- and Community-Level Interaction Insights into Carbon Utilization and Element Cycling Functions of Hydrothermarchaeota in Hydrothermal Sediment.</title>
        <authorList>
            <person name="Zhou Z."/>
            <person name="Liu Y."/>
            <person name="Xu W."/>
            <person name="Pan J."/>
            <person name="Luo Z.H."/>
            <person name="Li M."/>
        </authorList>
    </citation>
    <scope>NUCLEOTIDE SEQUENCE [LARGE SCALE GENOMIC DNA]</scope>
    <source>
        <strain evidence="10">SpSt-381</strain>
    </source>
</reference>
<dbReference type="InterPro" id="IPR024077">
    <property type="entry name" value="Neurolysin/TOP_dom2"/>
</dbReference>
<comment type="similarity">
    <text evidence="1 7">Belongs to the peptidase M3 family.</text>
</comment>
<keyword evidence="3 7" id="KW-0479">Metal-binding</keyword>
<feature type="signal peptide" evidence="8">
    <location>
        <begin position="1"/>
        <end position="24"/>
    </location>
</feature>
<evidence type="ECO:0000256" key="7">
    <source>
        <dbReference type="RuleBase" id="RU003435"/>
    </source>
</evidence>
<dbReference type="GO" id="GO:0006518">
    <property type="term" value="P:peptide metabolic process"/>
    <property type="evidence" value="ECO:0007669"/>
    <property type="project" value="TreeGrafter"/>
</dbReference>
<dbReference type="Gene3D" id="1.10.1370.40">
    <property type="match status" value="1"/>
</dbReference>
<keyword evidence="2 7" id="KW-0645">Protease</keyword>
<gene>
    <name evidence="10" type="ORF">ENR23_11525</name>
</gene>
<sequence length="677" mass="75739">MSRTRSLPLAALLAAALLSGPSAAASPARGASDPPFWTGRETPASFRRQHEGNLARARAAIARLKAVQGRRTVQNTLVPYDEASRLLDLSGSQASLIENVHPDSALRAAAEGVSQAVAGYATEISLDRGVYDALAALDLSGADAETRFYVERELRNFRLAGVDRDDATRARIRALRDSLVKVGQDWLRHIREDVRTVRVKPSELAGMPQDFLDAHPPGADGLVTLDINYPDYLPVMTYCPDASVRRRLFMEFQNRAYPRNVAVLRTMMSLRHELATALGFSNWADCVTADKMAGNAKTVRDFIDRIVAASEAAQARDYRQLLERKRRDVPGAERVELFEQPYWAELVKRSAYGFDSQEIRPYLPYRQVKQGMLDLTSRLFGVTYRQVKDAPVWHPSVECWELLEDGRVIGRFYLDMHPRENKYNHAAQFGIRSGVAGKHLPEAALVCNLPGGAPDDPGLCGIDDVETFLHEFGHLLHTLFAGKRAWTGTSGIRTEHDFVEAPSQLLEELLKDPGVLQTFARHHQTGAPVPADLVRRMIRAEEFAKGLQVRRQMVYADLSLSIYDRAPEAVDLDALARGLVERYQPFPYPEGTHFYTSFGHLDGYSAVYYTYMWSLVIAKDLFSAFDHDDLLNPAPAMKYRRAVLEAGGSAPAATLVERFLGRPFSFDAYRAWLDRTE</sequence>
<evidence type="ECO:0000256" key="6">
    <source>
        <dbReference type="ARBA" id="ARBA00023049"/>
    </source>
</evidence>
<dbReference type="Pfam" id="PF01432">
    <property type="entry name" value="Peptidase_M3"/>
    <property type="match status" value="1"/>
</dbReference>
<protein>
    <submittedName>
        <fullName evidence="10">Peptidase M3</fullName>
    </submittedName>
</protein>
<keyword evidence="8" id="KW-0732">Signal</keyword>
<evidence type="ECO:0000256" key="2">
    <source>
        <dbReference type="ARBA" id="ARBA00022670"/>
    </source>
</evidence>
<evidence type="ECO:0000256" key="4">
    <source>
        <dbReference type="ARBA" id="ARBA00022801"/>
    </source>
</evidence>
<dbReference type="Gene3D" id="1.10.1370.10">
    <property type="entry name" value="Neurolysin, domain 3"/>
    <property type="match status" value="1"/>
</dbReference>
<feature type="chain" id="PRO_5032569231" evidence="8">
    <location>
        <begin position="25"/>
        <end position="677"/>
    </location>
</feature>
<dbReference type="GO" id="GO:0006508">
    <property type="term" value="P:proteolysis"/>
    <property type="evidence" value="ECO:0007669"/>
    <property type="project" value="UniProtKB-KW"/>
</dbReference>
<dbReference type="CDD" id="cd06455">
    <property type="entry name" value="M3A_TOP"/>
    <property type="match status" value="1"/>
</dbReference>
<dbReference type="PANTHER" id="PTHR11804">
    <property type="entry name" value="PROTEASE M3 THIMET OLIGOPEPTIDASE-RELATED"/>
    <property type="match status" value="1"/>
</dbReference>
<dbReference type="InterPro" id="IPR001567">
    <property type="entry name" value="Pept_M3A_M3B_dom"/>
</dbReference>
<evidence type="ECO:0000256" key="1">
    <source>
        <dbReference type="ARBA" id="ARBA00006040"/>
    </source>
</evidence>